<reference evidence="14 15" key="1">
    <citation type="journal article" date="2015" name="PLoS Pathog.">
        <title>Leptomonas seymouri: Adaptations to the Dixenous Life Cycle Analyzed by Genome Sequencing, Transcriptome Profiling and Co-infection with Leishmania donovani.</title>
        <authorList>
            <person name="Kraeva N."/>
            <person name="Butenko A."/>
            <person name="Hlavacova J."/>
            <person name="Kostygov A."/>
            <person name="Myskova J."/>
            <person name="Grybchuk D."/>
            <person name="Lestinova T."/>
            <person name="Votypka J."/>
            <person name="Volf P."/>
            <person name="Opperdoes F."/>
            <person name="Flegontov P."/>
            <person name="Lukes J."/>
            <person name="Yurchenko V."/>
        </authorList>
    </citation>
    <scope>NUCLEOTIDE SEQUENCE [LARGE SCALE GENOMIC DNA]</scope>
    <source>
        <strain evidence="14 15">ATCC 30220</strain>
    </source>
</reference>
<evidence type="ECO:0000259" key="13">
    <source>
        <dbReference type="Pfam" id="PF03416"/>
    </source>
</evidence>
<evidence type="ECO:0000313" key="15">
    <source>
        <dbReference type="Proteomes" id="UP000038009"/>
    </source>
</evidence>
<comment type="catalytic activity">
    <reaction evidence="10">
        <text>[protein]-C-terminal L-amino acid-glycyl-phosphatidylethanolamide + H2O = [protein]-C-terminal L-amino acid-glycine + a 1,2-diacyl-sn-glycero-3-phosphoethanolamine</text>
        <dbReference type="Rhea" id="RHEA:67548"/>
        <dbReference type="Rhea" id="RHEA-COMP:17323"/>
        <dbReference type="Rhea" id="RHEA-COMP:17324"/>
        <dbReference type="ChEBI" id="CHEBI:15377"/>
        <dbReference type="ChEBI" id="CHEBI:64612"/>
        <dbReference type="ChEBI" id="CHEBI:172940"/>
        <dbReference type="ChEBI" id="CHEBI:172941"/>
    </reaction>
    <physiologicalReaction direction="left-to-right" evidence="10">
        <dbReference type="Rhea" id="RHEA:67549"/>
    </physiologicalReaction>
</comment>
<dbReference type="OrthoDB" id="2960936at2759"/>
<comment type="caution">
    <text evidence="14">The sequence shown here is derived from an EMBL/GenBank/DDBJ whole genome shotgun (WGS) entry which is preliminary data.</text>
</comment>
<dbReference type="GO" id="GO:0000423">
    <property type="term" value="P:mitophagy"/>
    <property type="evidence" value="ECO:0007669"/>
    <property type="project" value="TreeGrafter"/>
</dbReference>
<keyword evidence="5 11" id="KW-0645">Protease</keyword>
<keyword evidence="9 11" id="KW-0072">Autophagy</keyword>
<keyword evidence="4 11" id="KW-0963">Cytoplasm</keyword>
<dbReference type="PANTHER" id="PTHR22624">
    <property type="entry name" value="CYSTEINE PROTEASE ATG4"/>
    <property type="match status" value="1"/>
</dbReference>
<feature type="domain" description="Peptidase C54 catalytic" evidence="13">
    <location>
        <begin position="64"/>
        <end position="314"/>
    </location>
</feature>
<dbReference type="GO" id="GO:0005737">
    <property type="term" value="C:cytoplasm"/>
    <property type="evidence" value="ECO:0007669"/>
    <property type="project" value="UniProtKB-SubCell"/>
</dbReference>
<dbReference type="InterPro" id="IPR046792">
    <property type="entry name" value="Peptidase_C54_cat"/>
</dbReference>
<dbReference type="GO" id="GO:0015031">
    <property type="term" value="P:protein transport"/>
    <property type="evidence" value="ECO:0007669"/>
    <property type="project" value="UniProtKB-KW"/>
</dbReference>
<keyword evidence="3" id="KW-0813">Transport</keyword>
<evidence type="ECO:0000256" key="5">
    <source>
        <dbReference type="ARBA" id="ARBA00022670"/>
    </source>
</evidence>
<evidence type="ECO:0000256" key="11">
    <source>
        <dbReference type="RuleBase" id="RU363115"/>
    </source>
</evidence>
<dbReference type="Pfam" id="PF03416">
    <property type="entry name" value="Peptidase_C54"/>
    <property type="match status" value="1"/>
</dbReference>
<dbReference type="SUPFAM" id="SSF54001">
    <property type="entry name" value="Cysteine proteinases"/>
    <property type="match status" value="1"/>
</dbReference>
<evidence type="ECO:0000256" key="10">
    <source>
        <dbReference type="ARBA" id="ARBA00029362"/>
    </source>
</evidence>
<dbReference type="GO" id="GO:0019786">
    <property type="term" value="F:protein-phosphatidylethanolamide deconjugating activity"/>
    <property type="evidence" value="ECO:0007669"/>
    <property type="project" value="InterPro"/>
</dbReference>
<dbReference type="PANTHER" id="PTHR22624:SF53">
    <property type="entry name" value="CYSTEINE PROTEASE"/>
    <property type="match status" value="1"/>
</dbReference>
<dbReference type="InterPro" id="IPR038765">
    <property type="entry name" value="Papain-like_cys_pep_sf"/>
</dbReference>
<dbReference type="GO" id="GO:0034727">
    <property type="term" value="P:piecemeal microautophagy of the nucleus"/>
    <property type="evidence" value="ECO:0007669"/>
    <property type="project" value="TreeGrafter"/>
</dbReference>
<dbReference type="GO" id="GO:0000045">
    <property type="term" value="P:autophagosome assembly"/>
    <property type="evidence" value="ECO:0007669"/>
    <property type="project" value="TreeGrafter"/>
</dbReference>
<dbReference type="GO" id="GO:0004197">
    <property type="term" value="F:cysteine-type endopeptidase activity"/>
    <property type="evidence" value="ECO:0007669"/>
    <property type="project" value="TreeGrafter"/>
</dbReference>
<feature type="compositionally biased region" description="Polar residues" evidence="12">
    <location>
        <begin position="342"/>
        <end position="351"/>
    </location>
</feature>
<dbReference type="AlphaFoldDB" id="A0A0N1IIY5"/>
<evidence type="ECO:0000256" key="3">
    <source>
        <dbReference type="ARBA" id="ARBA00022448"/>
    </source>
</evidence>
<dbReference type="OMA" id="PMEATHR"/>
<dbReference type="EC" id="3.4.22.-" evidence="11"/>
<gene>
    <name evidence="14" type="ORF">ABL78_6345</name>
</gene>
<accession>A0A0N1IIY5</accession>
<keyword evidence="8 11" id="KW-0653">Protein transport</keyword>
<sequence>MSSSKKVAESTPCIDSGSILKYWFNPGKLFRTNNKKLQDVDSVVVVGSGTYSGANMTAFVDAGMRKLLYFSYRNCFPKLPNGSSTDTRWGCLIRTTQMLCGTALLRYHCKGAAVLPQEGNEVLKKKVSKLFMDLPSAPLGIHRAEEMAHGNSVKYASMLSPTEAAIALGAALIDCYNAGGDVPYTICCSDRNINAPTVEQKLCEGEHVFLLIPVVLGISPISEKYQTMLLKFLDMSTSCGIAGGHKQASYYMFGHQGKSVFFLDPHYIQTAYTSEKRTGLLTGSRGNLSSRYIDPCMVLGFYLHTPEDFATFLRDLAAVNSLVAFPLLSVCRSPNEYLSMTTIQGTNNGKSPSLAAGDKKREDSADDGEDTVTIIAFNPLQKASGKAHA</sequence>
<organism evidence="14 15">
    <name type="scientific">Leptomonas seymouri</name>
    <dbReference type="NCBI Taxonomy" id="5684"/>
    <lineage>
        <taxon>Eukaryota</taxon>
        <taxon>Discoba</taxon>
        <taxon>Euglenozoa</taxon>
        <taxon>Kinetoplastea</taxon>
        <taxon>Metakinetoplastina</taxon>
        <taxon>Trypanosomatida</taxon>
        <taxon>Trypanosomatidae</taxon>
        <taxon>Leishmaniinae</taxon>
        <taxon>Leptomonas</taxon>
    </lineage>
</organism>
<dbReference type="InterPro" id="IPR005078">
    <property type="entry name" value="Peptidase_C54"/>
</dbReference>
<comment type="function">
    <text evidence="11">Cysteine protease that plays a key role in autophagy by mediating both proteolytic activation and delipidation of ATG8 family proteins.</text>
</comment>
<dbReference type="VEuPathDB" id="TriTrypDB:Lsey_0246_0010"/>
<evidence type="ECO:0000256" key="7">
    <source>
        <dbReference type="ARBA" id="ARBA00022807"/>
    </source>
</evidence>
<comment type="similarity">
    <text evidence="2 11">Belongs to the peptidase C54 family.</text>
</comment>
<evidence type="ECO:0000256" key="8">
    <source>
        <dbReference type="ARBA" id="ARBA00022927"/>
    </source>
</evidence>
<evidence type="ECO:0000256" key="4">
    <source>
        <dbReference type="ARBA" id="ARBA00022490"/>
    </source>
</evidence>
<dbReference type="EMBL" id="LJSK01000246">
    <property type="protein sequence ID" value="KPI84584.1"/>
    <property type="molecule type" value="Genomic_DNA"/>
</dbReference>
<keyword evidence="15" id="KW-1185">Reference proteome</keyword>
<dbReference type="GO" id="GO:0035973">
    <property type="term" value="P:aggrephagy"/>
    <property type="evidence" value="ECO:0007669"/>
    <property type="project" value="TreeGrafter"/>
</dbReference>
<evidence type="ECO:0000256" key="1">
    <source>
        <dbReference type="ARBA" id="ARBA00004496"/>
    </source>
</evidence>
<keyword evidence="6 11" id="KW-0378">Hydrolase</keyword>
<proteinExistence type="inferred from homology"/>
<dbReference type="Proteomes" id="UP000038009">
    <property type="component" value="Unassembled WGS sequence"/>
</dbReference>
<evidence type="ECO:0000256" key="12">
    <source>
        <dbReference type="SAM" id="MobiDB-lite"/>
    </source>
</evidence>
<comment type="subcellular location">
    <subcellularLocation>
        <location evidence="1 11">Cytoplasm</location>
    </subcellularLocation>
</comment>
<dbReference type="GO" id="GO:0016485">
    <property type="term" value="P:protein processing"/>
    <property type="evidence" value="ECO:0007669"/>
    <property type="project" value="TreeGrafter"/>
</dbReference>
<feature type="region of interest" description="Disordered" evidence="12">
    <location>
        <begin position="342"/>
        <end position="368"/>
    </location>
</feature>
<evidence type="ECO:0000256" key="2">
    <source>
        <dbReference type="ARBA" id="ARBA00010958"/>
    </source>
</evidence>
<protein>
    <recommendedName>
        <fullName evidence="11">Cysteine protease</fullName>
        <ecNumber evidence="11">3.4.22.-</ecNumber>
    </recommendedName>
</protein>
<keyword evidence="7" id="KW-0788">Thiol protease</keyword>
<evidence type="ECO:0000256" key="6">
    <source>
        <dbReference type="ARBA" id="ARBA00022801"/>
    </source>
</evidence>
<evidence type="ECO:0000256" key="9">
    <source>
        <dbReference type="ARBA" id="ARBA00023006"/>
    </source>
</evidence>
<evidence type="ECO:0000313" key="14">
    <source>
        <dbReference type="EMBL" id="KPI84584.1"/>
    </source>
</evidence>
<name>A0A0N1IIY5_LEPSE</name>